<protein>
    <recommendedName>
        <fullName evidence="3">GATA-type domain-containing protein</fullName>
    </recommendedName>
</protein>
<feature type="compositionally biased region" description="Polar residues" evidence="2">
    <location>
        <begin position="111"/>
        <end position="124"/>
    </location>
</feature>
<dbReference type="PROSITE" id="PS50231">
    <property type="entry name" value="RICIN_B_LECTIN"/>
    <property type="match status" value="1"/>
</dbReference>
<sequence>MPSNNVPPTNDHAHHDWDTVKADKVHRPSAVEQSRTESAEIGEKSSSRKGYQKSMSSGVEEKSSLRPVPKTTAAGGKTLGGKKNKKAKAPSDQRSILSFMGPAHEAGETSEPLQTSHRPGPQTTAAGGKIRGGKKGKKASVPSNQGSILSFMGPAEEAGQTSEPLQTGCITAGKRPPTEAVAENASESKRAKIIKEEPVVSVKAEEELEDTLYDIKEEEEEEVPFNPEDYADVILIEDEEYPDELKYEDAAGHDVEENDLSEQVSQEAGYFEEEGFISDADRYQTAGIADEDHEALQESFDKSMHRVIRYLFGYAQRTPFKELSSNDSYIAKGMYNWLRRADPEVVYRLYQAIIPVSTRTILGHDRLTCQHILALPKVSPSRREKGVYLDLVTSPSDNGGLYTGSTKKSFVVRIPAHKYQIQRNGSVKGTHYMYIREKTNRKPNFRVVAVFPRDMPELGIENANSEWLIRFLEAVIMIVLDTFTPGSISRFSITQDRLNHLKFECDLRDTIFESLNHALPTKQPVESNLPKVCSTCGKDKYTRWCLDFNVSTLGARRLCPSCYQYKRIHGIDRPASLYNRLPRPTSGPCCNPNCSVEASTRWRRDPNDSVRVLCYACYDYKRVHGTDRFASAFNKLPPPTSGPCCNPNCGVEISRSWKRDPNDSVRVLCYACYRYQSRSNGNERPLETILKRQKDQRRCICCNCPDGPNVRWNPARDQPTTGLYRCAACHARYQRSLPEAPDQTTQSSLCVSCSESNPKDWHVRSPMCGSCHDHDQRWRKKRDGSNCWNCRDQWKNRKDKHWARSLHEFLCGNCWQSLSTGYLRMVSHHLDNLDIRCELCRTKYAKMWWAGCKSSSVFLCRRCGKAKNTNPNRTNFPDRSNSECGPDELTYQEYREKVGNATMKPEFFAYLKRAHGIDRSAAAVVEAKQLEDALNIEG</sequence>
<reference evidence="5" key="2">
    <citation type="submission" date="2012-06" db="EMBL/GenBank/DDBJ databases">
        <title>Comparative genomic analyses of Aspergillus oryzae 3.042 and A. oryzae RIB40 for soy-sauce fermentation.</title>
        <authorList>
            <person name="Zhao G."/>
            <person name="Hou L."/>
            <person name="Wang C."/>
            <person name="Cao X."/>
        </authorList>
    </citation>
    <scope>NUCLEOTIDE SEQUENCE [LARGE SCALE GENOMIC DNA]</scope>
    <source>
        <strain evidence="5">3.042</strain>
    </source>
</reference>
<dbReference type="SUPFAM" id="SSF48695">
    <property type="entry name" value="Multiheme cytochromes"/>
    <property type="match status" value="1"/>
</dbReference>
<keyword evidence="1" id="KW-0479">Metal-binding</keyword>
<dbReference type="Gene3D" id="3.30.50.10">
    <property type="entry name" value="Erythroid Transcription Factor GATA-1, subunit A"/>
    <property type="match status" value="2"/>
</dbReference>
<feature type="region of interest" description="Disordered" evidence="2">
    <location>
        <begin position="1"/>
        <end position="188"/>
    </location>
</feature>
<dbReference type="GO" id="GO:0043565">
    <property type="term" value="F:sequence-specific DNA binding"/>
    <property type="evidence" value="ECO:0007669"/>
    <property type="project" value="InterPro"/>
</dbReference>
<dbReference type="PROSITE" id="PS50114">
    <property type="entry name" value="GATA_ZN_FINGER_2"/>
    <property type="match status" value="1"/>
</dbReference>
<dbReference type="OrthoDB" id="4364980at2759"/>
<dbReference type="AlphaFoldDB" id="I7ZTQ3"/>
<dbReference type="InterPro" id="IPR036280">
    <property type="entry name" value="Multihaem_cyt_sf"/>
</dbReference>
<proteinExistence type="predicted"/>
<dbReference type="GO" id="GO:0008270">
    <property type="term" value="F:zinc ion binding"/>
    <property type="evidence" value="ECO:0007669"/>
    <property type="project" value="UniProtKB-KW"/>
</dbReference>
<evidence type="ECO:0000256" key="2">
    <source>
        <dbReference type="SAM" id="MobiDB-lite"/>
    </source>
</evidence>
<dbReference type="InterPro" id="IPR013088">
    <property type="entry name" value="Znf_NHR/GATA"/>
</dbReference>
<evidence type="ECO:0000259" key="3">
    <source>
        <dbReference type="PROSITE" id="PS50114"/>
    </source>
</evidence>
<comment type="caution">
    <text evidence="4">The sequence shown here is derived from an EMBL/GenBank/DDBJ whole genome shotgun (WGS) entry which is preliminary data.</text>
</comment>
<feature type="compositionally biased region" description="Polar residues" evidence="2">
    <location>
        <begin position="159"/>
        <end position="169"/>
    </location>
</feature>
<dbReference type="HOGENOM" id="CLU_312587_0_0_1"/>
<accession>I7ZTQ3</accession>
<dbReference type="InterPro" id="IPR000679">
    <property type="entry name" value="Znf_GATA"/>
</dbReference>
<gene>
    <name evidence="4" type="ORF">Ao3042_09189</name>
</gene>
<feature type="compositionally biased region" description="Basic and acidic residues" evidence="2">
    <location>
        <begin position="34"/>
        <end position="46"/>
    </location>
</feature>
<name>I7ZTQ3_ASPO3</name>
<dbReference type="GO" id="GO:0006355">
    <property type="term" value="P:regulation of DNA-templated transcription"/>
    <property type="evidence" value="ECO:0007669"/>
    <property type="project" value="InterPro"/>
</dbReference>
<keyword evidence="1" id="KW-0863">Zinc-finger</keyword>
<evidence type="ECO:0000313" key="4">
    <source>
        <dbReference type="EMBL" id="EIT75337.1"/>
    </source>
</evidence>
<feature type="domain" description="GATA-type" evidence="3">
    <location>
        <begin position="593"/>
        <end position="628"/>
    </location>
</feature>
<keyword evidence="1" id="KW-0862">Zinc</keyword>
<organism evidence="4 5">
    <name type="scientific">Aspergillus oryzae (strain 3.042)</name>
    <name type="common">Yellow koji mold</name>
    <dbReference type="NCBI Taxonomy" id="1160506"/>
    <lineage>
        <taxon>Eukaryota</taxon>
        <taxon>Fungi</taxon>
        <taxon>Dikarya</taxon>
        <taxon>Ascomycota</taxon>
        <taxon>Pezizomycotina</taxon>
        <taxon>Eurotiomycetes</taxon>
        <taxon>Eurotiomycetidae</taxon>
        <taxon>Eurotiales</taxon>
        <taxon>Aspergillaceae</taxon>
        <taxon>Aspergillus</taxon>
        <taxon>Aspergillus subgen. Circumdati</taxon>
    </lineage>
</organism>
<dbReference type="EMBL" id="AKHY01000181">
    <property type="protein sequence ID" value="EIT75337.1"/>
    <property type="molecule type" value="Genomic_DNA"/>
</dbReference>
<dbReference type="SMART" id="SM00401">
    <property type="entry name" value="ZnF_GATA"/>
    <property type="match status" value="1"/>
</dbReference>
<evidence type="ECO:0000313" key="5">
    <source>
        <dbReference type="Proteomes" id="UP000002812"/>
    </source>
</evidence>
<dbReference type="Proteomes" id="UP000002812">
    <property type="component" value="Unassembled WGS sequence"/>
</dbReference>
<reference evidence="4 5" key="1">
    <citation type="journal article" date="2012" name="Eukaryot. Cell">
        <title>Draft genome sequence of Aspergillus oryzae strain 3.042.</title>
        <authorList>
            <person name="Zhao G."/>
            <person name="Yao Y."/>
            <person name="Qi W."/>
            <person name="Wang C."/>
            <person name="Hou L."/>
            <person name="Zeng B."/>
            <person name="Cao X."/>
        </authorList>
    </citation>
    <scope>NUCLEOTIDE SEQUENCE [LARGE SCALE GENOMIC DNA]</scope>
    <source>
        <strain evidence="4 5">3.042</strain>
    </source>
</reference>
<feature type="compositionally biased region" description="Basic and acidic residues" evidence="2">
    <location>
        <begin position="11"/>
        <end position="26"/>
    </location>
</feature>
<evidence type="ECO:0000256" key="1">
    <source>
        <dbReference type="PROSITE-ProRule" id="PRU00094"/>
    </source>
</evidence>